<dbReference type="OrthoDB" id="9809663at2"/>
<dbReference type="GO" id="GO:0008270">
    <property type="term" value="F:zinc ion binding"/>
    <property type="evidence" value="ECO:0007669"/>
    <property type="project" value="UniProtKB-UniRule"/>
</dbReference>
<feature type="region of interest" description="Disordered" evidence="4">
    <location>
        <begin position="38"/>
        <end position="62"/>
    </location>
</feature>
<dbReference type="GO" id="GO:0006355">
    <property type="term" value="P:regulation of DNA-templated transcription"/>
    <property type="evidence" value="ECO:0007669"/>
    <property type="project" value="InterPro"/>
</dbReference>
<dbReference type="HAMAP" id="MF_00649">
    <property type="entry name" value="DNA_gyrase_inhibitor_YacG"/>
    <property type="match status" value="1"/>
</dbReference>
<dbReference type="PANTHER" id="PTHR36150">
    <property type="entry name" value="DNA GYRASE INHIBITOR YACG"/>
    <property type="match status" value="1"/>
</dbReference>
<name>A0A1G7JW82_9RHOB</name>
<evidence type="ECO:0000256" key="1">
    <source>
        <dbReference type="ARBA" id="ARBA00022723"/>
    </source>
</evidence>
<dbReference type="PANTHER" id="PTHR36150:SF1">
    <property type="entry name" value="DNA GYRASE INHIBITOR YACG"/>
    <property type="match status" value="1"/>
</dbReference>
<comment type="function">
    <text evidence="3">Inhibits all the catalytic activities of DNA gyrase by preventing its interaction with DNA. Acts by binding directly to the C-terminal domain of GyrB, which probably disrupts DNA binding by the gyrase.</text>
</comment>
<dbReference type="STRING" id="282683.SAMN04488105_11668"/>
<evidence type="ECO:0000313" key="6">
    <source>
        <dbReference type="Proteomes" id="UP000198994"/>
    </source>
</evidence>
<dbReference type="SUPFAM" id="SSF57716">
    <property type="entry name" value="Glucocorticoid receptor-like (DNA-binding domain)"/>
    <property type="match status" value="1"/>
</dbReference>
<protein>
    <recommendedName>
        <fullName evidence="3">DNA gyrase inhibitor YacG</fullName>
    </recommendedName>
</protein>
<feature type="binding site" evidence="3">
    <location>
        <position position="3"/>
    </location>
    <ligand>
        <name>Zn(2+)</name>
        <dbReference type="ChEBI" id="CHEBI:29105"/>
    </ligand>
</feature>
<gene>
    <name evidence="3" type="primary">yacG</name>
    <name evidence="5" type="ORF">SAMN04488105_11668</name>
</gene>
<evidence type="ECO:0000256" key="3">
    <source>
        <dbReference type="HAMAP-Rule" id="MF_00649"/>
    </source>
</evidence>
<dbReference type="InterPro" id="IPR013088">
    <property type="entry name" value="Znf_NHR/GATA"/>
</dbReference>
<comment type="similarity">
    <text evidence="3">Belongs to the DNA gyrase inhibitor YacG family.</text>
</comment>
<dbReference type="EMBL" id="FNAV01000016">
    <property type="protein sequence ID" value="SDF28769.1"/>
    <property type="molecule type" value="Genomic_DNA"/>
</dbReference>
<keyword evidence="2 3" id="KW-0862">Zinc</keyword>
<dbReference type="InterPro" id="IPR005584">
    <property type="entry name" value="DNA_gyrase_inhibitor_YacG"/>
</dbReference>
<evidence type="ECO:0000313" key="5">
    <source>
        <dbReference type="EMBL" id="SDF28769.1"/>
    </source>
</evidence>
<keyword evidence="1 3" id="KW-0479">Metal-binding</keyword>
<keyword evidence="6" id="KW-1185">Reference proteome</keyword>
<dbReference type="Proteomes" id="UP000198994">
    <property type="component" value="Unassembled WGS sequence"/>
</dbReference>
<evidence type="ECO:0000256" key="2">
    <source>
        <dbReference type="ARBA" id="ARBA00022833"/>
    </source>
</evidence>
<organism evidence="5 6">
    <name type="scientific">Salipiger thiooxidans</name>
    <dbReference type="NCBI Taxonomy" id="282683"/>
    <lineage>
        <taxon>Bacteria</taxon>
        <taxon>Pseudomonadati</taxon>
        <taxon>Pseudomonadota</taxon>
        <taxon>Alphaproteobacteria</taxon>
        <taxon>Rhodobacterales</taxon>
        <taxon>Roseobacteraceae</taxon>
        <taxon>Salipiger</taxon>
    </lineage>
</organism>
<feature type="compositionally biased region" description="Basic and acidic residues" evidence="4">
    <location>
        <begin position="51"/>
        <end position="62"/>
    </location>
</feature>
<reference evidence="6" key="1">
    <citation type="submission" date="2016-10" db="EMBL/GenBank/DDBJ databases">
        <authorList>
            <person name="Varghese N."/>
            <person name="Submissions S."/>
        </authorList>
    </citation>
    <scope>NUCLEOTIDE SEQUENCE [LARGE SCALE GENOMIC DNA]</scope>
    <source>
        <strain evidence="6">DSM 10146</strain>
    </source>
</reference>
<dbReference type="Gene3D" id="3.30.50.10">
    <property type="entry name" value="Erythroid Transcription Factor GATA-1, subunit A"/>
    <property type="match status" value="1"/>
</dbReference>
<comment type="cofactor">
    <cofactor evidence="3">
        <name>Zn(2+)</name>
        <dbReference type="ChEBI" id="CHEBI:29105"/>
    </cofactor>
    <text evidence="3">Binds 1 zinc ion.</text>
</comment>
<evidence type="ECO:0000256" key="4">
    <source>
        <dbReference type="SAM" id="MobiDB-lite"/>
    </source>
</evidence>
<dbReference type="RefSeq" id="WP_089962790.1">
    <property type="nucleotide sequence ID" value="NZ_FNAV01000016.1"/>
</dbReference>
<dbReference type="AlphaFoldDB" id="A0A1G7JW82"/>
<accession>A0A1G7JW82</accession>
<dbReference type="GO" id="GO:0008657">
    <property type="term" value="F:DNA topoisomerase type II (double strand cut, ATP-hydrolyzing) inhibitor activity"/>
    <property type="evidence" value="ECO:0007669"/>
    <property type="project" value="UniProtKB-UniRule"/>
</dbReference>
<feature type="compositionally biased region" description="Acidic residues" evidence="4">
    <location>
        <begin position="41"/>
        <end position="50"/>
    </location>
</feature>
<dbReference type="Pfam" id="PF03884">
    <property type="entry name" value="YacG"/>
    <property type="match status" value="1"/>
</dbReference>
<feature type="binding site" evidence="3">
    <location>
        <position position="22"/>
    </location>
    <ligand>
        <name>Zn(2+)</name>
        <dbReference type="ChEBI" id="CHEBI:29105"/>
    </ligand>
</feature>
<sequence length="62" mass="6961">MSCPICGKPTEPKYRPFCSKRCADVDLAKWVSGSYAIPSTDPEDMEEAIEAAEKAREKETRH</sequence>
<comment type="subunit">
    <text evidence="3">Interacts with GyrB.</text>
</comment>
<proteinExistence type="inferred from homology"/>
<feature type="binding site" evidence="3">
    <location>
        <position position="6"/>
    </location>
    <ligand>
        <name>Zn(2+)</name>
        <dbReference type="ChEBI" id="CHEBI:29105"/>
    </ligand>
</feature>
<feature type="binding site" evidence="3">
    <location>
        <position position="18"/>
    </location>
    <ligand>
        <name>Zn(2+)</name>
        <dbReference type="ChEBI" id="CHEBI:29105"/>
    </ligand>
</feature>